<proteinExistence type="predicted"/>
<accession>A0A552V1V5</accession>
<evidence type="ECO:0000313" key="2">
    <source>
        <dbReference type="EMBL" id="TRW24451.1"/>
    </source>
</evidence>
<gene>
    <name evidence="2" type="ORF">FMM05_11520</name>
</gene>
<dbReference type="RefSeq" id="WP_143373532.1">
    <property type="nucleotide sequence ID" value="NZ_VJVZ01000006.1"/>
</dbReference>
<evidence type="ECO:0000313" key="3">
    <source>
        <dbReference type="Proteomes" id="UP000320643"/>
    </source>
</evidence>
<comment type="caution">
    <text evidence="2">The sequence shown here is derived from an EMBL/GenBank/DDBJ whole genome shotgun (WGS) entry which is preliminary data.</text>
</comment>
<dbReference type="EMBL" id="VJVZ01000006">
    <property type="protein sequence ID" value="TRW24451.1"/>
    <property type="molecule type" value="Genomic_DNA"/>
</dbReference>
<keyword evidence="1" id="KW-0812">Transmembrane</keyword>
<protein>
    <submittedName>
        <fullName evidence="2">Uncharacterized protein</fullName>
    </submittedName>
</protein>
<dbReference type="OrthoDB" id="7063564at2"/>
<dbReference type="Proteomes" id="UP000320643">
    <property type="component" value="Unassembled WGS sequence"/>
</dbReference>
<organism evidence="2 3">
    <name type="scientific">Flavobacterium zepuense</name>
    <dbReference type="NCBI Taxonomy" id="2593302"/>
    <lineage>
        <taxon>Bacteria</taxon>
        <taxon>Pseudomonadati</taxon>
        <taxon>Bacteroidota</taxon>
        <taxon>Flavobacteriia</taxon>
        <taxon>Flavobacteriales</taxon>
        <taxon>Flavobacteriaceae</taxon>
        <taxon>Flavobacterium</taxon>
    </lineage>
</organism>
<sequence>MAREIKAIQCPKCGSTKKVEIRADYYRCTNCDTEYFLDDDDITITHNVNYNPAHTGNAPVKKPAAVIGLVFLFIIIGSLLAFWLTFQSSNSPDTVLGVEKPDTEYSWRDHDVVAFTDENNMPILILFGQRDIITGDDTSKSGKYAIYYDFLSGKEIKAERFEIPKAERENFVFKTFRNGDVYAIANNMLLYKLDKQSMSLKSVTTLDKEHAELSAGIADYDFINDSYGDGMKVLTNDGKNYSYYPIANVVFDKDQVRQAERSLKIKDAKAKTITFYDFSQQSTSFPDEKIQLYKFTQKDNMGGPNDWTYFEWSSYYGNNGALIKQPYRGTGDLLIKYKDLTPGRLYFSPKTLFYDEDYILISMKTTAGKNAKVALQCLDAKTGDIVFTYPFTDDVYLDENAIRYKNGFVAFSGMFAVAVDMNGKLVKEFKLL</sequence>
<evidence type="ECO:0000256" key="1">
    <source>
        <dbReference type="SAM" id="Phobius"/>
    </source>
</evidence>
<name>A0A552V1V5_9FLAO</name>
<reference evidence="2 3" key="1">
    <citation type="submission" date="2019-07" db="EMBL/GenBank/DDBJ databases">
        <title>Flavobacterium sp. nov., isolated from glacier ice.</title>
        <authorList>
            <person name="Liu Q."/>
            <person name="Xin Y.-H."/>
        </authorList>
    </citation>
    <scope>NUCLEOTIDE SEQUENCE [LARGE SCALE GENOMIC DNA]</scope>
    <source>
        <strain evidence="2 3">ZT4R6</strain>
    </source>
</reference>
<dbReference type="AlphaFoldDB" id="A0A552V1V5"/>
<keyword evidence="3" id="KW-1185">Reference proteome</keyword>
<keyword evidence="1" id="KW-1133">Transmembrane helix</keyword>
<feature type="transmembrane region" description="Helical" evidence="1">
    <location>
        <begin position="64"/>
        <end position="86"/>
    </location>
</feature>
<keyword evidence="1" id="KW-0472">Membrane</keyword>